<reference evidence="2" key="1">
    <citation type="submission" date="2025-08" db="UniProtKB">
        <authorList>
            <consortium name="Ensembl"/>
        </authorList>
    </citation>
    <scope>IDENTIFICATION</scope>
</reference>
<feature type="compositionally biased region" description="Low complexity" evidence="1">
    <location>
        <begin position="44"/>
        <end position="61"/>
    </location>
</feature>
<reference evidence="2" key="2">
    <citation type="submission" date="2025-09" db="UniProtKB">
        <authorList>
            <consortium name="Ensembl"/>
        </authorList>
    </citation>
    <scope>IDENTIFICATION</scope>
</reference>
<accession>A0A8B9S9Z8</accession>
<evidence type="ECO:0000313" key="2">
    <source>
        <dbReference type="Ensembl" id="ENSAOWP00000015534.1"/>
    </source>
</evidence>
<dbReference type="Ensembl" id="ENSAOWT00000017632.1">
    <property type="protein sequence ID" value="ENSAOWP00000015534.1"/>
    <property type="gene ID" value="ENSAOWG00000010569.1"/>
</dbReference>
<keyword evidence="3" id="KW-1185">Reference proteome</keyword>
<evidence type="ECO:0000256" key="1">
    <source>
        <dbReference type="SAM" id="MobiDB-lite"/>
    </source>
</evidence>
<dbReference type="Proteomes" id="UP000694424">
    <property type="component" value="Unplaced"/>
</dbReference>
<evidence type="ECO:0000313" key="3">
    <source>
        <dbReference type="Proteomes" id="UP000694424"/>
    </source>
</evidence>
<organism evidence="2 3">
    <name type="scientific">Apteryx owenii</name>
    <name type="common">Little spotted kiwi</name>
    <dbReference type="NCBI Taxonomy" id="8824"/>
    <lineage>
        <taxon>Eukaryota</taxon>
        <taxon>Metazoa</taxon>
        <taxon>Chordata</taxon>
        <taxon>Craniata</taxon>
        <taxon>Vertebrata</taxon>
        <taxon>Euteleostomi</taxon>
        <taxon>Archelosauria</taxon>
        <taxon>Archosauria</taxon>
        <taxon>Dinosauria</taxon>
        <taxon>Saurischia</taxon>
        <taxon>Theropoda</taxon>
        <taxon>Coelurosauria</taxon>
        <taxon>Aves</taxon>
        <taxon>Palaeognathae</taxon>
        <taxon>Apterygiformes</taxon>
        <taxon>Apterygidae</taxon>
        <taxon>Apteryx</taxon>
    </lineage>
</organism>
<feature type="region of interest" description="Disordered" evidence="1">
    <location>
        <begin position="37"/>
        <end position="61"/>
    </location>
</feature>
<sequence length="81" mass="8950">MPIPQDLSSFTASSWGMLRKLLPFTSRIWSPTCGVRPSIKADSQQRTRQTPQTTIFPTIDSGKTSHSLQALSALNQLSENC</sequence>
<name>A0A8B9S9Z8_APTOW</name>
<protein>
    <submittedName>
        <fullName evidence="2">Uncharacterized protein</fullName>
    </submittedName>
</protein>
<dbReference type="AlphaFoldDB" id="A0A8B9S9Z8"/>
<proteinExistence type="predicted"/>